<feature type="compositionally biased region" description="Acidic residues" evidence="1">
    <location>
        <begin position="55"/>
        <end position="66"/>
    </location>
</feature>
<accession>G3BBL5</accession>
<feature type="region of interest" description="Disordered" evidence="1">
    <location>
        <begin position="53"/>
        <end position="97"/>
    </location>
</feature>
<gene>
    <name evidence="2" type="ORF">CANTEDRAFT_115034</name>
</gene>
<proteinExistence type="predicted"/>
<dbReference type="HOGENOM" id="CLU_111194_0_0_1"/>
<sequence>MPPKLVDKRKQVTILKFKRGKSTYVVPIEFSTKSFQTLQNRLLDIINNSGGLTLSEDEPMMEDEDDIKVPKSEFIDEEEETGETDIKDAIMKDSPPPQTRIVKAGELAIGLPRDKTSPYSNDWVTVDDTILSTIEFNDYDILAFAVDGEPFNVVEAAYEE</sequence>
<dbReference type="AlphaFoldDB" id="G3BBL5"/>
<dbReference type="EMBL" id="GL996527">
    <property type="protein sequence ID" value="EGV62567.1"/>
    <property type="molecule type" value="Genomic_DNA"/>
</dbReference>
<keyword evidence="3" id="KW-1185">Reference proteome</keyword>
<organism evidence="3">
    <name type="scientific">Candida tenuis (strain ATCC 10573 / BCRC 21748 / CBS 615 / JCM 9827 / NBRC 10315 / NRRL Y-1498 / VKM Y-70)</name>
    <name type="common">Yeast</name>
    <name type="synonym">Yamadazyma tenuis</name>
    <dbReference type="NCBI Taxonomy" id="590646"/>
    <lineage>
        <taxon>Eukaryota</taxon>
        <taxon>Fungi</taxon>
        <taxon>Dikarya</taxon>
        <taxon>Ascomycota</taxon>
        <taxon>Saccharomycotina</taxon>
        <taxon>Pichiomycetes</taxon>
        <taxon>Debaryomycetaceae</taxon>
        <taxon>Yamadazyma</taxon>
    </lineage>
</organism>
<reference evidence="2 3" key="1">
    <citation type="journal article" date="2011" name="Proc. Natl. Acad. Sci. U.S.A.">
        <title>Comparative genomics of xylose-fermenting fungi for enhanced biofuel production.</title>
        <authorList>
            <person name="Wohlbach D.J."/>
            <person name="Kuo A."/>
            <person name="Sato T.K."/>
            <person name="Potts K.M."/>
            <person name="Salamov A.A."/>
            <person name="LaButti K.M."/>
            <person name="Sun H."/>
            <person name="Clum A."/>
            <person name="Pangilinan J.L."/>
            <person name="Lindquist E.A."/>
            <person name="Lucas S."/>
            <person name="Lapidus A."/>
            <person name="Jin M."/>
            <person name="Gunawan C."/>
            <person name="Balan V."/>
            <person name="Dale B.E."/>
            <person name="Jeffries T.W."/>
            <person name="Zinkel R."/>
            <person name="Barry K.W."/>
            <person name="Grigoriev I.V."/>
            <person name="Gasch A.P."/>
        </authorList>
    </citation>
    <scope>NUCLEOTIDE SEQUENCE [LARGE SCALE GENOMIC DNA]</scope>
    <source>
        <strain evidence="2">ATCC 10573</strain>
        <strain evidence="3">ATCC 10573 / BCRC 21748 / CBS 615 / JCM 9827 / NBRC 10315 / NRRL Y-1498 / VKM Y-70</strain>
    </source>
</reference>
<name>G3BBL5_CANTC</name>
<dbReference type="EMBL" id="GL996527">
    <property type="protein sequence ID" value="EGV62566.1"/>
    <property type="molecule type" value="Genomic_DNA"/>
</dbReference>
<dbReference type="OrthoDB" id="4079690at2759"/>
<evidence type="ECO:0000313" key="3">
    <source>
        <dbReference type="Proteomes" id="UP000000707"/>
    </source>
</evidence>
<evidence type="ECO:0000313" key="2">
    <source>
        <dbReference type="EMBL" id="EGV62567.1"/>
    </source>
</evidence>
<protein>
    <submittedName>
        <fullName evidence="2">Uncharacterized protein</fullName>
    </submittedName>
</protein>
<evidence type="ECO:0000256" key="1">
    <source>
        <dbReference type="SAM" id="MobiDB-lite"/>
    </source>
</evidence>
<dbReference type="Proteomes" id="UP000000707">
    <property type="component" value="Unassembled WGS sequence"/>
</dbReference>
<dbReference type="eggNOG" id="ENOG502SXTV">
    <property type="taxonomic scope" value="Eukaryota"/>
</dbReference>